<dbReference type="SMART" id="SM00448">
    <property type="entry name" value="REC"/>
    <property type="match status" value="1"/>
</dbReference>
<gene>
    <name evidence="10" type="ORF">Daus18300_004989</name>
</gene>
<dbReference type="InterPro" id="IPR011006">
    <property type="entry name" value="CheY-like_superfamily"/>
</dbReference>
<proteinExistence type="predicted"/>
<feature type="region of interest" description="Disordered" evidence="7">
    <location>
        <begin position="1017"/>
        <end position="1044"/>
    </location>
</feature>
<reference evidence="10 11" key="1">
    <citation type="journal article" date="2024" name="IMA Fungus">
        <title>IMA Genome - F19 : A genome assembly and annotation guide to empower mycologists, including annotated draft genome sequences of Ceratocystis pirilliformis, Diaporthe australafricana, Fusarium ophioides, Paecilomyces lecythidis, and Sporothrix stenoceras.</title>
        <authorList>
            <person name="Aylward J."/>
            <person name="Wilson A.M."/>
            <person name="Visagie C.M."/>
            <person name="Spraker J."/>
            <person name="Barnes I."/>
            <person name="Buitendag C."/>
            <person name="Ceriani C."/>
            <person name="Del Mar Angel L."/>
            <person name="du Plessis D."/>
            <person name="Fuchs T."/>
            <person name="Gasser K."/>
            <person name="Kramer D."/>
            <person name="Li W."/>
            <person name="Munsamy K."/>
            <person name="Piso A."/>
            <person name="Price J.L."/>
            <person name="Sonnekus B."/>
            <person name="Thomas C."/>
            <person name="van der Nest A."/>
            <person name="van Dijk A."/>
            <person name="van Heerden A."/>
            <person name="van Vuuren N."/>
            <person name="Yilmaz N."/>
            <person name="Duong T.A."/>
            <person name="van der Merwe N.A."/>
            <person name="Wingfield M.J."/>
            <person name="Wingfield B.D."/>
        </authorList>
    </citation>
    <scope>NUCLEOTIDE SEQUENCE [LARGE SCALE GENOMIC DNA]</scope>
    <source>
        <strain evidence="10 11">CMW 18300</strain>
    </source>
</reference>
<dbReference type="PROSITE" id="PS50110">
    <property type="entry name" value="RESPONSE_REGULATORY"/>
    <property type="match status" value="1"/>
</dbReference>
<dbReference type="InterPro" id="IPR003661">
    <property type="entry name" value="HisK_dim/P_dom"/>
</dbReference>
<dbReference type="InterPro" id="IPR036097">
    <property type="entry name" value="HisK_dim/P_sf"/>
</dbReference>
<feature type="domain" description="Response regulatory" evidence="9">
    <location>
        <begin position="1119"/>
        <end position="1240"/>
    </location>
</feature>
<dbReference type="SUPFAM" id="SSF55781">
    <property type="entry name" value="GAF domain-like"/>
    <property type="match status" value="1"/>
</dbReference>
<dbReference type="PANTHER" id="PTHR43047">
    <property type="entry name" value="TWO-COMPONENT HISTIDINE PROTEIN KINASE"/>
    <property type="match status" value="1"/>
</dbReference>
<dbReference type="InterPro" id="IPR003018">
    <property type="entry name" value="GAF"/>
</dbReference>
<feature type="domain" description="Histidine kinase" evidence="8">
    <location>
        <begin position="579"/>
        <end position="864"/>
    </location>
</feature>
<accession>A0ABR3X5F0</accession>
<dbReference type="Pfam" id="PF00072">
    <property type="entry name" value="Response_reg"/>
    <property type="match status" value="1"/>
</dbReference>
<evidence type="ECO:0000313" key="11">
    <source>
        <dbReference type="Proteomes" id="UP001583177"/>
    </source>
</evidence>
<keyword evidence="11" id="KW-1185">Reference proteome</keyword>
<evidence type="ECO:0000259" key="9">
    <source>
        <dbReference type="PROSITE" id="PS50110"/>
    </source>
</evidence>
<dbReference type="InterPro" id="IPR004358">
    <property type="entry name" value="Sig_transdc_His_kin-like_C"/>
</dbReference>
<dbReference type="SUPFAM" id="SSF55874">
    <property type="entry name" value="ATPase domain of HSP90 chaperone/DNA topoisomerase II/histidine kinase"/>
    <property type="match status" value="1"/>
</dbReference>
<protein>
    <recommendedName>
        <fullName evidence="2">histidine kinase</fullName>
        <ecNumber evidence="2">2.7.13.3</ecNumber>
    </recommendedName>
</protein>
<dbReference type="Pfam" id="PF00512">
    <property type="entry name" value="HisKA"/>
    <property type="match status" value="1"/>
</dbReference>
<feature type="compositionally biased region" description="Polar residues" evidence="7">
    <location>
        <begin position="1078"/>
        <end position="1090"/>
    </location>
</feature>
<dbReference type="InterPro" id="IPR029016">
    <property type="entry name" value="GAF-like_dom_sf"/>
</dbReference>
<dbReference type="SMART" id="SM00387">
    <property type="entry name" value="HATPase_c"/>
    <property type="match status" value="1"/>
</dbReference>
<feature type="region of interest" description="Disordered" evidence="7">
    <location>
        <begin position="1075"/>
        <end position="1112"/>
    </location>
</feature>
<evidence type="ECO:0000256" key="3">
    <source>
        <dbReference type="ARBA" id="ARBA00022553"/>
    </source>
</evidence>
<feature type="region of interest" description="Disordered" evidence="7">
    <location>
        <begin position="641"/>
        <end position="660"/>
    </location>
</feature>
<name>A0ABR3X5F0_9PEZI</name>
<dbReference type="SMART" id="SM00065">
    <property type="entry name" value="GAF"/>
    <property type="match status" value="1"/>
</dbReference>
<dbReference type="Gene3D" id="3.40.50.2300">
    <property type="match status" value="1"/>
</dbReference>
<dbReference type="Pfam" id="PF02518">
    <property type="entry name" value="HATPase_c"/>
    <property type="match status" value="1"/>
</dbReference>
<evidence type="ECO:0000256" key="1">
    <source>
        <dbReference type="ARBA" id="ARBA00000085"/>
    </source>
</evidence>
<feature type="compositionally biased region" description="Basic and acidic residues" evidence="7">
    <location>
        <begin position="366"/>
        <end position="375"/>
    </location>
</feature>
<dbReference type="InterPro" id="IPR003594">
    <property type="entry name" value="HATPase_dom"/>
</dbReference>
<dbReference type="SUPFAM" id="SSF52172">
    <property type="entry name" value="CheY-like"/>
    <property type="match status" value="1"/>
</dbReference>
<feature type="compositionally biased region" description="Polar residues" evidence="7">
    <location>
        <begin position="376"/>
        <end position="389"/>
    </location>
</feature>
<dbReference type="InterPro" id="IPR001789">
    <property type="entry name" value="Sig_transdc_resp-reg_receiver"/>
</dbReference>
<feature type="compositionally biased region" description="Polar residues" evidence="7">
    <location>
        <begin position="1102"/>
        <end position="1112"/>
    </location>
</feature>
<dbReference type="SMART" id="SM00388">
    <property type="entry name" value="HisKA"/>
    <property type="match status" value="1"/>
</dbReference>
<dbReference type="EC" id="2.7.13.3" evidence="2"/>
<dbReference type="EMBL" id="JAWRVE010000035">
    <property type="protein sequence ID" value="KAL1870900.1"/>
    <property type="molecule type" value="Genomic_DNA"/>
</dbReference>
<evidence type="ECO:0000256" key="2">
    <source>
        <dbReference type="ARBA" id="ARBA00012438"/>
    </source>
</evidence>
<keyword evidence="5" id="KW-0418">Kinase</keyword>
<dbReference type="Gene3D" id="3.30.565.10">
    <property type="entry name" value="Histidine kinase-like ATPase, C-terminal domain"/>
    <property type="match status" value="1"/>
</dbReference>
<comment type="catalytic activity">
    <reaction evidence="1">
        <text>ATP + protein L-histidine = ADP + protein N-phospho-L-histidine.</text>
        <dbReference type="EC" id="2.7.13.3"/>
    </reaction>
</comment>
<evidence type="ECO:0000256" key="7">
    <source>
        <dbReference type="SAM" id="MobiDB-lite"/>
    </source>
</evidence>
<dbReference type="Gene3D" id="3.30.450.40">
    <property type="match status" value="1"/>
</dbReference>
<dbReference type="CDD" id="cd00082">
    <property type="entry name" value="HisKA"/>
    <property type="match status" value="1"/>
</dbReference>
<feature type="region of interest" description="Disordered" evidence="7">
    <location>
        <begin position="460"/>
        <end position="495"/>
    </location>
</feature>
<sequence length="1247" mass="136397">MESSQDARASADGGHARLPAASEGSRTREVLKYVLAWHGSLGALRLNVSRCLISLFDRNYQHVVAEATQSVSLNPDAQEDVQQLRLSGTAIPRGTKCPNELVIESPPAIRHENVLDQAFTSLAPVLVVGDLAEDDRFSDAFLRQNWPQARFYAGVPIRSKKGVRIGVYYVYDDLPRSALDFSDADQDFLRNMANIVWRHLESRAAIENITRGERMVRGLGSFVEGQATISSFTDQFKDAPGQEEGGLNQKQQGLQRDRHAIADLSPAEEKERFFDTRSADRRSALLETKSATTIPRTESPSNIEAQAHTIATTAFLPRPASVTMPDPHVLQLRQAFSRAANIIRESVEVEGALFLDASVGSFGGLVEDRGSRDSTDSNGWRSTTSSSNDDLQKDAPLPPTGEAVNYCDVFGYSTSGASSIDGAASFSKHTLVPERLLKALLRQYPAGKIFNFDSGGSLLSGTSDSDDAKPDSPPRQKPMTVPDARGKRRSNRPFSSLEGQAQALTTLFPGARSVVVIPLWDQIKERWFAGGFIWTSSDRIFTTEGELSYLRAYATTIMGEVHRLNALNSDQVKGDFLSSLSHELRSPLHGVIAAVDLLHGTTLDVFQGDALHIVETSGRTLLDTLDHLLDHSKVNTFMSSAKLTRRERRGSPPGSDHGQHLAGLGMISLTTETSVDVLVEEVVELSVAQLKEKEVGIHDDNRALGRLDSTAAAEAFGHDSKFPNQSRPGLVVYLDMDPFVQSWEFRTQPGALRRVVMNIFGNALKFTQAGFVWISLRQTVIPTRDRGQKSKVVITISDSGKGISEDFLRNDLFKPFMQEDQLAPGTGLGMSLVHSISKTLGGSLAITSQLGRGTTARITLPLLRSATSSKRDAYLTEQFGELRGLRICLRGFDRSYNRVVDKMPDQSSQVSELAVMEMLCRDWLGMLVIPFSAVPEDTPDVFLYSESAFNLLDDSFEPAMPSVIVCQSALTAHALTHSSRKSPLTEFISQPVGPRRLARSLLLGLYRWMEKAPAVASGSREHVSESGPSDAKLPIRGKTNEDRIQARESLDKLRTSLDKSEDGAVISSALSDAGSVGKTASESMSLQSMGESEAEMLPFRPGQTSTSDATGSAQSKGYKYLLVDDNDINLKILASFMKRLGCEYDTAVNGLEALQMYTSNPGLYPFILMDISMPLMDGLESTRKIRELERAEKIKAAMVIALTGLASANIQREAIASGMDMFLTKPVNLKSLQRILGGYKKPSTSQS</sequence>
<evidence type="ECO:0000256" key="5">
    <source>
        <dbReference type="ARBA" id="ARBA00022777"/>
    </source>
</evidence>
<keyword evidence="3 6" id="KW-0597">Phosphoprotein</keyword>
<dbReference type="SUPFAM" id="SSF47384">
    <property type="entry name" value="Homodimeric domain of signal transducing histidine kinase"/>
    <property type="match status" value="1"/>
</dbReference>
<feature type="region of interest" description="Disordered" evidence="7">
    <location>
        <begin position="365"/>
        <end position="398"/>
    </location>
</feature>
<comment type="caution">
    <text evidence="10">The sequence shown here is derived from an EMBL/GenBank/DDBJ whole genome shotgun (WGS) entry which is preliminary data.</text>
</comment>
<dbReference type="CDD" id="cd17546">
    <property type="entry name" value="REC_hyHK_CKI1_RcsC-like"/>
    <property type="match status" value="1"/>
</dbReference>
<evidence type="ECO:0000256" key="6">
    <source>
        <dbReference type="PROSITE-ProRule" id="PRU00169"/>
    </source>
</evidence>
<evidence type="ECO:0000313" key="10">
    <source>
        <dbReference type="EMBL" id="KAL1870900.1"/>
    </source>
</evidence>
<keyword evidence="4" id="KW-0808">Transferase</keyword>
<dbReference type="PROSITE" id="PS50109">
    <property type="entry name" value="HIS_KIN"/>
    <property type="match status" value="1"/>
</dbReference>
<feature type="modified residue" description="4-aspartylphosphate" evidence="6">
    <location>
        <position position="1170"/>
    </location>
</feature>
<evidence type="ECO:0000259" key="8">
    <source>
        <dbReference type="PROSITE" id="PS50109"/>
    </source>
</evidence>
<organism evidence="10 11">
    <name type="scientific">Diaporthe australafricana</name>
    <dbReference type="NCBI Taxonomy" id="127596"/>
    <lineage>
        <taxon>Eukaryota</taxon>
        <taxon>Fungi</taxon>
        <taxon>Dikarya</taxon>
        <taxon>Ascomycota</taxon>
        <taxon>Pezizomycotina</taxon>
        <taxon>Sordariomycetes</taxon>
        <taxon>Sordariomycetidae</taxon>
        <taxon>Diaporthales</taxon>
        <taxon>Diaporthaceae</taxon>
        <taxon>Diaporthe</taxon>
    </lineage>
</organism>
<dbReference type="Proteomes" id="UP001583177">
    <property type="component" value="Unassembled WGS sequence"/>
</dbReference>
<dbReference type="Gene3D" id="1.10.287.130">
    <property type="match status" value="1"/>
</dbReference>
<feature type="region of interest" description="Disordered" evidence="7">
    <location>
        <begin position="1"/>
        <end position="22"/>
    </location>
</feature>
<dbReference type="PRINTS" id="PR00344">
    <property type="entry name" value="BCTRLSENSOR"/>
</dbReference>
<evidence type="ECO:0000256" key="4">
    <source>
        <dbReference type="ARBA" id="ARBA00022679"/>
    </source>
</evidence>
<dbReference type="Pfam" id="PF01590">
    <property type="entry name" value="GAF"/>
    <property type="match status" value="1"/>
</dbReference>
<dbReference type="PANTHER" id="PTHR43047:SF72">
    <property type="entry name" value="OSMOSENSING HISTIDINE PROTEIN KINASE SLN1"/>
    <property type="match status" value="1"/>
</dbReference>
<dbReference type="InterPro" id="IPR005467">
    <property type="entry name" value="His_kinase_dom"/>
</dbReference>
<dbReference type="InterPro" id="IPR036890">
    <property type="entry name" value="HATPase_C_sf"/>
</dbReference>